<protein>
    <submittedName>
        <fullName evidence="2">Uncharacterized protein</fullName>
    </submittedName>
</protein>
<comment type="caution">
    <text evidence="2">The sequence shown here is derived from an EMBL/GenBank/DDBJ whole genome shotgun (WGS) entry which is preliminary data.</text>
</comment>
<sequence length="625" mass="65741">MTPTQSLIKMSKGRRALANVLNSGSRSSSSSAAQGVIKPSTKTLVPSTSASASSASSSAPLSSSSAASSGPMPEEQWNMRAESIRTWIGSNPLKLGIPDDGTIETITAQLTRGDAHSASRNKAWHHILLELSCCGGIEALNFDAAELLFTMNTAFGANTGSSSVSTPSGGDARAVDAENIDPSTGPATSPAEPSSVGGNPSKAIFALRASSIESLNSAMAAEAGDAAIETLADAAIEAPVSAPIVPPPKLDIPALSNQTLEHIKDMPAEPQSKSARNSRPKSAHVSSSAAPARSIESLSARGAGPKNFEEMDKNEARGDSENAATNKNAALESKKKQPMTMMERQELWMAKKKEKADLKKKAKEEAIADSIKPLDVSRSKQSFSLVKAASKLSAAAKSAIAAEKAAANLKAAALARSTAAAKEALAKKGKKGDAGKKKTSLKKVAKEIVDGKKKSLKDASAGGKQGMGEEHVVQTPLSPTTAMAKRRNSCLDAEIQGKNSSGLQTHDQAVAKSSSTPNLSSPVPGSVGKGNSGFVKGEFFTRYDESTRRGHLRVRDGSDFQMNTMFRKRDKFSKKGSAVAILVGTRAEKNDEQVIEVLFDTDKMEEEECWAWWTENESRFASPKK</sequence>
<feature type="region of interest" description="Disordered" evidence="1">
    <location>
        <begin position="159"/>
        <end position="199"/>
    </location>
</feature>
<feature type="compositionally biased region" description="Basic and acidic residues" evidence="1">
    <location>
        <begin position="307"/>
        <end position="320"/>
    </location>
</feature>
<evidence type="ECO:0000313" key="3">
    <source>
        <dbReference type="Proteomes" id="UP001165065"/>
    </source>
</evidence>
<dbReference type="OrthoDB" id="201018at2759"/>
<feature type="region of interest" description="Disordered" evidence="1">
    <location>
        <begin position="267"/>
        <end position="337"/>
    </location>
</feature>
<name>A0A9W7GJG1_9STRA</name>
<keyword evidence="3" id="KW-1185">Reference proteome</keyword>
<feature type="compositionally biased region" description="Low complexity" evidence="1">
    <location>
        <begin position="47"/>
        <end position="69"/>
    </location>
</feature>
<feature type="region of interest" description="Disordered" evidence="1">
    <location>
        <begin position="499"/>
        <end position="528"/>
    </location>
</feature>
<feature type="compositionally biased region" description="Low complexity" evidence="1">
    <location>
        <begin position="159"/>
        <end position="170"/>
    </location>
</feature>
<organism evidence="2 3">
    <name type="scientific">Triparma columacea</name>
    <dbReference type="NCBI Taxonomy" id="722753"/>
    <lineage>
        <taxon>Eukaryota</taxon>
        <taxon>Sar</taxon>
        <taxon>Stramenopiles</taxon>
        <taxon>Ochrophyta</taxon>
        <taxon>Bolidophyceae</taxon>
        <taxon>Parmales</taxon>
        <taxon>Triparmaceae</taxon>
        <taxon>Triparma</taxon>
    </lineage>
</organism>
<dbReference type="Proteomes" id="UP001165065">
    <property type="component" value="Unassembled WGS sequence"/>
</dbReference>
<proteinExistence type="predicted"/>
<feature type="region of interest" description="Disordered" evidence="1">
    <location>
        <begin position="20"/>
        <end position="75"/>
    </location>
</feature>
<dbReference type="AlphaFoldDB" id="A0A9W7GJG1"/>
<feature type="region of interest" description="Disordered" evidence="1">
    <location>
        <begin position="453"/>
        <end position="480"/>
    </location>
</feature>
<evidence type="ECO:0000313" key="2">
    <source>
        <dbReference type="EMBL" id="GMI44985.1"/>
    </source>
</evidence>
<accession>A0A9W7GJG1</accession>
<feature type="compositionally biased region" description="Polar residues" evidence="1">
    <location>
        <begin position="499"/>
        <end position="523"/>
    </location>
</feature>
<gene>
    <name evidence="2" type="ORF">TrCOL_g7682</name>
</gene>
<dbReference type="EMBL" id="BRYA01000234">
    <property type="protein sequence ID" value="GMI44985.1"/>
    <property type="molecule type" value="Genomic_DNA"/>
</dbReference>
<evidence type="ECO:0000256" key="1">
    <source>
        <dbReference type="SAM" id="MobiDB-lite"/>
    </source>
</evidence>
<reference evidence="3" key="1">
    <citation type="journal article" date="2023" name="Commun. Biol.">
        <title>Genome analysis of Parmales, the sister group of diatoms, reveals the evolutionary specialization of diatoms from phago-mixotrophs to photoautotrophs.</title>
        <authorList>
            <person name="Ban H."/>
            <person name="Sato S."/>
            <person name="Yoshikawa S."/>
            <person name="Yamada K."/>
            <person name="Nakamura Y."/>
            <person name="Ichinomiya M."/>
            <person name="Sato N."/>
            <person name="Blanc-Mathieu R."/>
            <person name="Endo H."/>
            <person name="Kuwata A."/>
            <person name="Ogata H."/>
        </authorList>
    </citation>
    <scope>NUCLEOTIDE SEQUENCE [LARGE SCALE GENOMIC DNA]</scope>
</reference>
<feature type="region of interest" description="Disordered" evidence="1">
    <location>
        <begin position="420"/>
        <end position="440"/>
    </location>
</feature>